<name>A0ABD5RIX7_9EURY</name>
<dbReference type="AlphaFoldDB" id="A0ABD5RIX7"/>
<keyword evidence="2" id="KW-1185">Reference proteome</keyword>
<gene>
    <name evidence="1" type="ORF">ACFPYI_03090</name>
</gene>
<reference evidence="1 2" key="1">
    <citation type="journal article" date="2019" name="Int. J. Syst. Evol. Microbiol.">
        <title>The Global Catalogue of Microorganisms (GCM) 10K type strain sequencing project: providing services to taxonomists for standard genome sequencing and annotation.</title>
        <authorList>
            <consortium name="The Broad Institute Genomics Platform"/>
            <consortium name="The Broad Institute Genome Sequencing Center for Infectious Disease"/>
            <person name="Wu L."/>
            <person name="Ma J."/>
        </authorList>
    </citation>
    <scope>NUCLEOTIDE SEQUENCE [LARGE SCALE GENOMIC DNA]</scope>
    <source>
        <strain evidence="1 2">CGMCC 1.12543</strain>
    </source>
</reference>
<protein>
    <submittedName>
        <fullName evidence="1">Uncharacterized protein</fullName>
    </submittedName>
</protein>
<organism evidence="1 2">
    <name type="scientific">Halomarina salina</name>
    <dbReference type="NCBI Taxonomy" id="1872699"/>
    <lineage>
        <taxon>Archaea</taxon>
        <taxon>Methanobacteriati</taxon>
        <taxon>Methanobacteriota</taxon>
        <taxon>Stenosarchaea group</taxon>
        <taxon>Halobacteria</taxon>
        <taxon>Halobacteriales</taxon>
        <taxon>Natronomonadaceae</taxon>
        <taxon>Halomarina</taxon>
    </lineage>
</organism>
<proteinExistence type="predicted"/>
<dbReference type="EMBL" id="JBHSQH010000001">
    <property type="protein sequence ID" value="MFC5970306.1"/>
    <property type="molecule type" value="Genomic_DNA"/>
</dbReference>
<comment type="caution">
    <text evidence="1">The sequence shown here is derived from an EMBL/GenBank/DDBJ whole genome shotgun (WGS) entry which is preliminary data.</text>
</comment>
<dbReference type="RefSeq" id="WP_247419142.1">
    <property type="nucleotide sequence ID" value="NZ_JALLGW010000002.1"/>
</dbReference>
<evidence type="ECO:0000313" key="2">
    <source>
        <dbReference type="Proteomes" id="UP001596099"/>
    </source>
</evidence>
<accession>A0ABD5RIX7</accession>
<evidence type="ECO:0000313" key="1">
    <source>
        <dbReference type="EMBL" id="MFC5970306.1"/>
    </source>
</evidence>
<dbReference type="Proteomes" id="UP001596099">
    <property type="component" value="Unassembled WGS sequence"/>
</dbReference>
<sequence>MATAVFALLPPLVVLALSYPLAASLTVALLVPTVLLARRGAPRVAALVEGRRTSLPLPGLGLRLELGLADEDTSSAR</sequence>